<sequence length="149" mass="16113">MILKLIGMVVLGLISAVLSYYNKNFYVRIFNDILGREEDEDVATRVGRGFYYGFFFPIYFVLVLAGLVALVAFVIVIGVVAGIVFVIVWVTEKILPHEGLGKPLMNLFAAVGIAKKDEVAQPAPSYGTPDAAPPCACAEKKENSSGPTP</sequence>
<organism evidence="3">
    <name type="scientific">Desulfomonile tiedjei</name>
    <dbReference type="NCBI Taxonomy" id="2358"/>
    <lineage>
        <taxon>Bacteria</taxon>
        <taxon>Pseudomonadati</taxon>
        <taxon>Thermodesulfobacteriota</taxon>
        <taxon>Desulfomonilia</taxon>
        <taxon>Desulfomonilales</taxon>
        <taxon>Desulfomonilaceae</taxon>
        <taxon>Desulfomonile</taxon>
    </lineage>
</organism>
<reference evidence="3" key="1">
    <citation type="journal article" date="2020" name="mSystems">
        <title>Genome- and Community-Level Interaction Insights into Carbon Utilization and Element Cycling Functions of Hydrothermarchaeota in Hydrothermal Sediment.</title>
        <authorList>
            <person name="Zhou Z."/>
            <person name="Liu Y."/>
            <person name="Xu W."/>
            <person name="Pan J."/>
            <person name="Luo Z.H."/>
            <person name="Li M."/>
        </authorList>
    </citation>
    <scope>NUCLEOTIDE SEQUENCE [LARGE SCALE GENOMIC DNA]</scope>
    <source>
        <strain evidence="3">SpSt-769</strain>
    </source>
</reference>
<evidence type="ECO:0000256" key="1">
    <source>
        <dbReference type="SAM" id="MobiDB-lite"/>
    </source>
</evidence>
<feature type="transmembrane region" description="Helical" evidence="2">
    <location>
        <begin position="58"/>
        <end position="90"/>
    </location>
</feature>
<evidence type="ECO:0000313" key="3">
    <source>
        <dbReference type="EMBL" id="HGH61589.1"/>
    </source>
</evidence>
<proteinExistence type="predicted"/>
<gene>
    <name evidence="3" type="ORF">ENV54_09855</name>
</gene>
<name>A0A7C4ET11_9BACT</name>
<comment type="caution">
    <text evidence="3">The sequence shown here is derived from an EMBL/GenBank/DDBJ whole genome shotgun (WGS) entry which is preliminary data.</text>
</comment>
<dbReference type="AlphaFoldDB" id="A0A7C4ET11"/>
<keyword evidence="2" id="KW-0472">Membrane</keyword>
<keyword evidence="2" id="KW-1133">Transmembrane helix</keyword>
<accession>A0A7C4ET11</accession>
<dbReference type="EMBL" id="DTGT01000315">
    <property type="protein sequence ID" value="HGH61589.1"/>
    <property type="molecule type" value="Genomic_DNA"/>
</dbReference>
<evidence type="ECO:0000256" key="2">
    <source>
        <dbReference type="SAM" id="Phobius"/>
    </source>
</evidence>
<keyword evidence="2" id="KW-0812">Transmembrane</keyword>
<feature type="region of interest" description="Disordered" evidence="1">
    <location>
        <begin position="121"/>
        <end position="149"/>
    </location>
</feature>
<protein>
    <submittedName>
        <fullName evidence="3">Uncharacterized protein</fullName>
    </submittedName>
</protein>